<evidence type="ECO:0000256" key="2">
    <source>
        <dbReference type="SAM" id="SignalP"/>
    </source>
</evidence>
<feature type="chain" id="PRO_5042066777" evidence="2">
    <location>
        <begin position="19"/>
        <end position="867"/>
    </location>
</feature>
<evidence type="ECO:0000313" key="3">
    <source>
        <dbReference type="EMBL" id="MCD1654397.1"/>
    </source>
</evidence>
<keyword evidence="2" id="KW-0732">Signal</keyword>
<feature type="region of interest" description="Disordered" evidence="1">
    <location>
        <begin position="728"/>
        <end position="753"/>
    </location>
</feature>
<dbReference type="EMBL" id="JAINWA010000001">
    <property type="protein sequence ID" value="MCD1654397.1"/>
    <property type="molecule type" value="Genomic_DNA"/>
</dbReference>
<comment type="caution">
    <text evidence="3">The sequence shown here is derived from an EMBL/GenBank/DDBJ whole genome shotgun (WGS) entry which is preliminary data.</text>
</comment>
<proteinExistence type="predicted"/>
<keyword evidence="4" id="KW-1185">Reference proteome</keyword>
<evidence type="ECO:0000313" key="4">
    <source>
        <dbReference type="Proteomes" id="UP001198163"/>
    </source>
</evidence>
<organism evidence="3 4">
    <name type="scientific">Teretinema zuelzerae</name>
    <dbReference type="NCBI Taxonomy" id="156"/>
    <lineage>
        <taxon>Bacteria</taxon>
        <taxon>Pseudomonadati</taxon>
        <taxon>Spirochaetota</taxon>
        <taxon>Spirochaetia</taxon>
        <taxon>Spirochaetales</taxon>
        <taxon>Treponemataceae</taxon>
        <taxon>Teretinema</taxon>
    </lineage>
</organism>
<sequence>MKFISRLSVLTLSASILAVSCGDFVSNIQVKGSPTFYAPLGSTSLEISEYLSIADIREMMGADSPDAELQVYEYPFERALSADDPEDFELEQDNTMRFLVHYPLTSIDLDFGQYLADLNFEDSIAADMPEQSFTVPDITDPDPQTVDFNAQLLAVLNAIPAVPAIPVVLSAGTGELPVELTLPGFDTASFSAGEMVLDFSSAPSNLTLTSVTLQNGTTIKASGTGLPVALSGTTSVSIPLIGTTDLANEVRIVLGLNASAPTTGTLQFSLAFADSTRLDAATGVSLDPVSVEIPNVSIPAINDATFVQAVVGTGSIDLTIGPSSGTGVISGFTRELDLEIAQTGGLSTSLVNDTSANPSVPLAGEIINANSINLSGEITLSATNASFSGLGTTGLVFTVATDVAIDSFATVTLRPGAGFEFVTEVSQPISDDMKQWVSSVAFTEVGLDLTFTNGLPAGNNISLQIASNAFGINETNSIAPSNPPTGVEYSYTNGPYSFIPGNYEDIDFTFTVTPPGYVAATATDPATMTLANLTPGASFSFALDTAELVAEWTSIVIDPQEGFAGSYPEEGGEPLDMSSLTEYLGDGLGFVDIPMYFYLSGLNNLSGTALIASTYLDADGAPQTASHYNGTIEDVPPLAIAADADGLVTSVLPAPSASLTGFAGVLNASPSNLGFEYSIDVNSITLDKADLYEADGVTPKGATKLTADLVIVFPIAFEVASGGAELNIPGLNPEDGEPATDLFGREPSTDPEEDDINRALGNLESMVLSVAYNNRLGLNGTFLFTAPLADGSPFSKEITLDVGEGDYELTISRDDIQDIMDTVPFTPNFSITVNEDVALPRLAGLDATITVKVVTDINESFSLGGED</sequence>
<name>A0AAE3EHA0_9SPIR</name>
<reference evidence="3" key="1">
    <citation type="submission" date="2021-08" db="EMBL/GenBank/DDBJ databases">
        <title>Comparative analyses of Brucepasteria parasyntrophica and Teretinema zuelzerae.</title>
        <authorList>
            <person name="Song Y."/>
            <person name="Brune A."/>
        </authorList>
    </citation>
    <scope>NUCLEOTIDE SEQUENCE</scope>
    <source>
        <strain evidence="3">DSM 1903</strain>
    </source>
</reference>
<gene>
    <name evidence="3" type="ORF">K7J14_06725</name>
</gene>
<evidence type="ECO:0000256" key="1">
    <source>
        <dbReference type="SAM" id="MobiDB-lite"/>
    </source>
</evidence>
<feature type="signal peptide" evidence="2">
    <location>
        <begin position="1"/>
        <end position="18"/>
    </location>
</feature>
<dbReference type="Proteomes" id="UP001198163">
    <property type="component" value="Unassembled WGS sequence"/>
</dbReference>
<dbReference type="PROSITE" id="PS51257">
    <property type="entry name" value="PROKAR_LIPOPROTEIN"/>
    <property type="match status" value="1"/>
</dbReference>
<dbReference type="AlphaFoldDB" id="A0AAE3EHA0"/>
<dbReference type="RefSeq" id="WP_230754599.1">
    <property type="nucleotide sequence ID" value="NZ_JAINWA010000001.1"/>
</dbReference>
<accession>A0AAE3EHA0</accession>
<protein>
    <submittedName>
        <fullName evidence="3">Uncharacterized protein</fullName>
    </submittedName>
</protein>